<dbReference type="EC" id="3.1.1.-" evidence="8"/>
<dbReference type="KEGG" id="dan:6494156"/>
<dbReference type="OrthoDB" id="19653at2759"/>
<dbReference type="SUPFAM" id="SSF53474">
    <property type="entry name" value="alpha/beta-Hydrolases"/>
    <property type="match status" value="1"/>
</dbReference>
<dbReference type="PROSITE" id="PS00941">
    <property type="entry name" value="CARBOXYLESTERASE_B_2"/>
    <property type="match status" value="1"/>
</dbReference>
<evidence type="ECO:0000313" key="11">
    <source>
        <dbReference type="Proteomes" id="UP000007801"/>
    </source>
</evidence>
<comment type="similarity">
    <text evidence="2 8">Belongs to the type-B carboxylesterase/lipase family.</text>
</comment>
<dbReference type="PANTHER" id="PTHR43142">
    <property type="entry name" value="CARBOXYLIC ESTER HYDROLASE"/>
    <property type="match status" value="1"/>
</dbReference>
<dbReference type="GO" id="GO:0005576">
    <property type="term" value="C:extracellular region"/>
    <property type="evidence" value="ECO:0007669"/>
    <property type="project" value="UniProtKB-SubCell"/>
</dbReference>
<organism evidence="10 11">
    <name type="scientific">Drosophila ananassae</name>
    <name type="common">Fruit fly</name>
    <dbReference type="NCBI Taxonomy" id="7217"/>
    <lineage>
        <taxon>Eukaryota</taxon>
        <taxon>Metazoa</taxon>
        <taxon>Ecdysozoa</taxon>
        <taxon>Arthropoda</taxon>
        <taxon>Hexapoda</taxon>
        <taxon>Insecta</taxon>
        <taxon>Pterygota</taxon>
        <taxon>Neoptera</taxon>
        <taxon>Endopterygota</taxon>
        <taxon>Diptera</taxon>
        <taxon>Brachycera</taxon>
        <taxon>Muscomorpha</taxon>
        <taxon>Ephydroidea</taxon>
        <taxon>Drosophilidae</taxon>
        <taxon>Drosophila</taxon>
        <taxon>Sophophora</taxon>
    </lineage>
</organism>
<evidence type="ECO:0000313" key="10">
    <source>
        <dbReference type="EMBL" id="EDV37676.1"/>
    </source>
</evidence>
<dbReference type="ESTHER" id="droan-b3mf48">
    <property type="family name" value="Juvenile_hormone_esterase"/>
</dbReference>
<name>B3MF48_DROAN</name>
<dbReference type="InterPro" id="IPR019826">
    <property type="entry name" value="Carboxylesterase_B_AS"/>
</dbReference>
<keyword evidence="7" id="KW-0325">Glycoprotein</keyword>
<keyword evidence="5 8" id="KW-0378">Hydrolase</keyword>
<evidence type="ECO:0000256" key="4">
    <source>
        <dbReference type="ARBA" id="ARBA00022525"/>
    </source>
</evidence>
<keyword evidence="3" id="KW-0719">Serine esterase</keyword>
<evidence type="ECO:0000256" key="7">
    <source>
        <dbReference type="ARBA" id="ARBA00023180"/>
    </source>
</evidence>
<dbReference type="PhylomeDB" id="B3MF48"/>
<accession>B3MF48</accession>
<dbReference type="Gene3D" id="3.40.50.1820">
    <property type="entry name" value="alpha/beta hydrolase"/>
    <property type="match status" value="1"/>
</dbReference>
<gene>
    <name evidence="10" type="primary">Dana\GF11292</name>
    <name evidence="10" type="synonym">dana_GLEANR_11360</name>
    <name evidence="10" type="ORF">GF11292</name>
</gene>
<dbReference type="InterPro" id="IPR019819">
    <property type="entry name" value="Carboxylesterase_B_CS"/>
</dbReference>
<dbReference type="Proteomes" id="UP000007801">
    <property type="component" value="Unassembled WGS sequence"/>
</dbReference>
<protein>
    <recommendedName>
        <fullName evidence="8">Carboxylic ester hydrolase</fullName>
        <ecNumber evidence="8">3.1.1.-</ecNumber>
    </recommendedName>
</protein>
<comment type="subcellular location">
    <subcellularLocation>
        <location evidence="1">Secreted</location>
    </subcellularLocation>
</comment>
<evidence type="ECO:0000256" key="1">
    <source>
        <dbReference type="ARBA" id="ARBA00004613"/>
    </source>
</evidence>
<keyword evidence="4" id="KW-0964">Secreted</keyword>
<evidence type="ECO:0000256" key="6">
    <source>
        <dbReference type="ARBA" id="ARBA00023157"/>
    </source>
</evidence>
<dbReference type="PANTHER" id="PTHR43142:SF1">
    <property type="entry name" value="CARBOXYLIC ESTER HYDROLASE"/>
    <property type="match status" value="1"/>
</dbReference>
<dbReference type="STRING" id="7217.B3MF48"/>
<dbReference type="InParanoid" id="B3MF48"/>
<feature type="domain" description="Carboxylesterase type B" evidence="9">
    <location>
        <begin position="27"/>
        <end position="508"/>
    </location>
</feature>
<sequence>MLVRALGALFLLAAVSGDSLDVCLQDLGCLKGTEMPGFQTGSFESFLGIPFAQPPVGELRFKNPKPATAWNGVRDAGTAMDSCLQRNYFIDGWPILGSEDCLYLNVYRPKEETSTLLPVMVYVHSGGFFSGSAHPIGSGPEYLMDAGGVIVVTISYRVGPFGFLSTGDEHMPGNFGLKDQRLALQWVQRYIRSFGGDPDMVTLFGHSAGGVSTHLHMLSPGSKGLFHRAMSLTGMWFSPTITILKDPLSQTRYLAKLAGIAEAESLSSKDLAQKLSDVDATKLLKSIDSLKVFDTLPQLHSRPVIEPVGCPDAFLVEDPLTTHLSGNMHQVPWVISYNSRTGEGTLTLLHAFVDAKRQEEFNENFLEHMALALSLPEGTDPEVVQDIFDAYQFHGKGLNNDTLLDLAEISGDFNFFYPMYQTIVSYAGYADLEKNPLSVYIFDYEGSRPATVFVSGNDLNYGVGAGHMEDGLHTIRIKGFVEDYPKDSLDAKVTQRMSELVTQFGKTGIFREDATCQASDLKDQKMCNYLFFYGHTSTGTFQESVQNSLDLTRFALWKKLYMSKQ</sequence>
<dbReference type="PROSITE" id="PS00122">
    <property type="entry name" value="CARBOXYLESTERASE_B_1"/>
    <property type="match status" value="1"/>
</dbReference>
<dbReference type="CTD" id="36779"/>
<dbReference type="GeneID" id="6494156"/>
<feature type="chain" id="PRO_5005122862" description="Carboxylic ester hydrolase" evidence="8">
    <location>
        <begin position="18"/>
        <end position="565"/>
    </location>
</feature>
<dbReference type="SMR" id="B3MF48"/>
<proteinExistence type="inferred from homology"/>
<evidence type="ECO:0000256" key="3">
    <source>
        <dbReference type="ARBA" id="ARBA00022487"/>
    </source>
</evidence>
<dbReference type="InterPro" id="IPR002018">
    <property type="entry name" value="CarbesteraseB"/>
</dbReference>
<dbReference type="Pfam" id="PF00135">
    <property type="entry name" value="COesterase"/>
    <property type="match status" value="1"/>
</dbReference>
<evidence type="ECO:0000256" key="8">
    <source>
        <dbReference type="RuleBase" id="RU361235"/>
    </source>
</evidence>
<keyword evidence="6" id="KW-1015">Disulfide bond</keyword>
<feature type="signal peptide" evidence="8">
    <location>
        <begin position="1"/>
        <end position="17"/>
    </location>
</feature>
<dbReference type="EMBL" id="CH902619">
    <property type="protein sequence ID" value="EDV37676.1"/>
    <property type="molecule type" value="Genomic_DNA"/>
</dbReference>
<dbReference type="OMA" id="DMGCMRG"/>
<evidence type="ECO:0000256" key="5">
    <source>
        <dbReference type="ARBA" id="ARBA00022801"/>
    </source>
</evidence>
<keyword evidence="11" id="KW-1185">Reference proteome</keyword>
<dbReference type="HOGENOM" id="CLU_006586_13_2_1"/>
<keyword evidence="8" id="KW-0732">Signal</keyword>
<dbReference type="InterPro" id="IPR029058">
    <property type="entry name" value="AB_hydrolase_fold"/>
</dbReference>
<dbReference type="eggNOG" id="KOG1516">
    <property type="taxonomic scope" value="Eukaryota"/>
</dbReference>
<evidence type="ECO:0000256" key="2">
    <source>
        <dbReference type="ARBA" id="ARBA00005964"/>
    </source>
</evidence>
<evidence type="ECO:0000259" key="9">
    <source>
        <dbReference type="Pfam" id="PF00135"/>
    </source>
</evidence>
<dbReference type="GO" id="GO:0106435">
    <property type="term" value="F:carboxylesterase activity"/>
    <property type="evidence" value="ECO:0007669"/>
    <property type="project" value="EnsemblMetazoa"/>
</dbReference>
<reference evidence="10 11" key="1">
    <citation type="journal article" date="2007" name="Nature">
        <title>Evolution of genes and genomes on the Drosophila phylogeny.</title>
        <authorList>
            <consortium name="Drosophila 12 Genomes Consortium"/>
            <person name="Clark A.G."/>
            <person name="Eisen M.B."/>
            <person name="Smith D.R."/>
            <person name="Bergman C.M."/>
            <person name="Oliver B."/>
            <person name="Markow T.A."/>
            <person name="Kaufman T.C."/>
            <person name="Kellis M."/>
            <person name="Gelbart W."/>
            <person name="Iyer V.N."/>
            <person name="Pollard D.A."/>
            <person name="Sackton T.B."/>
            <person name="Larracuente A.M."/>
            <person name="Singh N.D."/>
            <person name="Abad J.P."/>
            <person name="Abt D.N."/>
            <person name="Adryan B."/>
            <person name="Aguade M."/>
            <person name="Akashi H."/>
            <person name="Anderson W.W."/>
            <person name="Aquadro C.F."/>
            <person name="Ardell D.H."/>
            <person name="Arguello R."/>
            <person name="Artieri C.G."/>
            <person name="Barbash D.A."/>
            <person name="Barker D."/>
            <person name="Barsanti P."/>
            <person name="Batterham P."/>
            <person name="Batzoglou S."/>
            <person name="Begun D."/>
            <person name="Bhutkar A."/>
            <person name="Blanco E."/>
            <person name="Bosak S.A."/>
            <person name="Bradley R.K."/>
            <person name="Brand A.D."/>
            <person name="Brent M.R."/>
            <person name="Brooks A.N."/>
            <person name="Brown R.H."/>
            <person name="Butlin R.K."/>
            <person name="Caggese C."/>
            <person name="Calvi B.R."/>
            <person name="Bernardo de Carvalho A."/>
            <person name="Caspi A."/>
            <person name="Castrezana S."/>
            <person name="Celniker S.E."/>
            <person name="Chang J.L."/>
            <person name="Chapple C."/>
            <person name="Chatterji S."/>
            <person name="Chinwalla A."/>
            <person name="Civetta A."/>
            <person name="Clifton S.W."/>
            <person name="Comeron J.M."/>
            <person name="Costello J.C."/>
            <person name="Coyne J.A."/>
            <person name="Daub J."/>
            <person name="David R.G."/>
            <person name="Delcher A.L."/>
            <person name="Delehaunty K."/>
            <person name="Do C.B."/>
            <person name="Ebling H."/>
            <person name="Edwards K."/>
            <person name="Eickbush T."/>
            <person name="Evans J.D."/>
            <person name="Filipski A."/>
            <person name="Findeiss S."/>
            <person name="Freyhult E."/>
            <person name="Fulton L."/>
            <person name="Fulton R."/>
            <person name="Garcia A.C."/>
            <person name="Gardiner A."/>
            <person name="Garfield D.A."/>
            <person name="Garvin B.E."/>
            <person name="Gibson G."/>
            <person name="Gilbert D."/>
            <person name="Gnerre S."/>
            <person name="Godfrey J."/>
            <person name="Good R."/>
            <person name="Gotea V."/>
            <person name="Gravely B."/>
            <person name="Greenberg A.J."/>
            <person name="Griffiths-Jones S."/>
            <person name="Gross S."/>
            <person name="Guigo R."/>
            <person name="Gustafson E.A."/>
            <person name="Haerty W."/>
            <person name="Hahn M.W."/>
            <person name="Halligan D.L."/>
            <person name="Halpern A.L."/>
            <person name="Halter G.M."/>
            <person name="Han M.V."/>
            <person name="Heger A."/>
            <person name="Hillier L."/>
            <person name="Hinrichs A.S."/>
            <person name="Holmes I."/>
            <person name="Hoskins R.A."/>
            <person name="Hubisz M.J."/>
            <person name="Hultmark D."/>
            <person name="Huntley M.A."/>
            <person name="Jaffe D.B."/>
            <person name="Jagadeeshan S."/>
            <person name="Jeck W.R."/>
            <person name="Johnson J."/>
            <person name="Jones C.D."/>
            <person name="Jordan W.C."/>
            <person name="Karpen G.H."/>
            <person name="Kataoka E."/>
            <person name="Keightley P.D."/>
            <person name="Kheradpour P."/>
            <person name="Kirkness E.F."/>
            <person name="Koerich L.B."/>
            <person name="Kristiansen K."/>
            <person name="Kudrna D."/>
            <person name="Kulathinal R.J."/>
            <person name="Kumar S."/>
            <person name="Kwok R."/>
            <person name="Lander E."/>
            <person name="Langley C.H."/>
            <person name="Lapoint R."/>
            <person name="Lazzaro B.P."/>
            <person name="Lee S.J."/>
            <person name="Levesque L."/>
            <person name="Li R."/>
            <person name="Lin C.F."/>
            <person name="Lin M.F."/>
            <person name="Lindblad-Toh K."/>
            <person name="Llopart A."/>
            <person name="Long M."/>
            <person name="Low L."/>
            <person name="Lozovsky E."/>
            <person name="Lu J."/>
            <person name="Luo M."/>
            <person name="Machado C.A."/>
            <person name="Makalowski W."/>
            <person name="Marzo M."/>
            <person name="Matsuda M."/>
            <person name="Matzkin L."/>
            <person name="McAllister B."/>
            <person name="McBride C.S."/>
            <person name="McKernan B."/>
            <person name="McKernan K."/>
            <person name="Mendez-Lago M."/>
            <person name="Minx P."/>
            <person name="Mollenhauer M.U."/>
            <person name="Montooth K."/>
            <person name="Mount S.M."/>
            <person name="Mu X."/>
            <person name="Myers E."/>
            <person name="Negre B."/>
            <person name="Newfeld S."/>
            <person name="Nielsen R."/>
            <person name="Noor M.A."/>
            <person name="O'Grady P."/>
            <person name="Pachter L."/>
            <person name="Papaceit M."/>
            <person name="Parisi M.J."/>
            <person name="Parisi M."/>
            <person name="Parts L."/>
            <person name="Pedersen J.S."/>
            <person name="Pesole G."/>
            <person name="Phillippy A.M."/>
            <person name="Ponting C.P."/>
            <person name="Pop M."/>
            <person name="Porcelli D."/>
            <person name="Powell J.R."/>
            <person name="Prohaska S."/>
            <person name="Pruitt K."/>
            <person name="Puig M."/>
            <person name="Quesneville H."/>
            <person name="Ram K.R."/>
            <person name="Rand D."/>
            <person name="Rasmussen M.D."/>
            <person name="Reed L.K."/>
            <person name="Reenan R."/>
            <person name="Reily A."/>
            <person name="Remington K.A."/>
            <person name="Rieger T.T."/>
            <person name="Ritchie M.G."/>
            <person name="Robin C."/>
            <person name="Rogers Y.H."/>
            <person name="Rohde C."/>
            <person name="Rozas J."/>
            <person name="Rubenfield M.J."/>
            <person name="Ruiz A."/>
            <person name="Russo S."/>
            <person name="Salzberg S.L."/>
            <person name="Sanchez-Gracia A."/>
            <person name="Saranga D.J."/>
            <person name="Sato H."/>
            <person name="Schaeffer S.W."/>
            <person name="Schatz M.C."/>
            <person name="Schlenke T."/>
            <person name="Schwartz R."/>
            <person name="Segarra C."/>
            <person name="Singh R.S."/>
            <person name="Sirot L."/>
            <person name="Sirota M."/>
            <person name="Sisneros N.B."/>
            <person name="Smith C.D."/>
            <person name="Smith T.F."/>
            <person name="Spieth J."/>
            <person name="Stage D.E."/>
            <person name="Stark A."/>
            <person name="Stephan W."/>
            <person name="Strausberg R.L."/>
            <person name="Strempel S."/>
            <person name="Sturgill D."/>
            <person name="Sutton G."/>
            <person name="Sutton G.G."/>
            <person name="Tao W."/>
            <person name="Teichmann S."/>
            <person name="Tobari Y.N."/>
            <person name="Tomimura Y."/>
            <person name="Tsolas J.M."/>
            <person name="Valente V.L."/>
            <person name="Venter E."/>
            <person name="Venter J.C."/>
            <person name="Vicario S."/>
            <person name="Vieira F.G."/>
            <person name="Vilella A.J."/>
            <person name="Villasante A."/>
            <person name="Walenz B."/>
            <person name="Wang J."/>
            <person name="Wasserman M."/>
            <person name="Watts T."/>
            <person name="Wilson D."/>
            <person name="Wilson R.K."/>
            <person name="Wing R.A."/>
            <person name="Wolfner M.F."/>
            <person name="Wong A."/>
            <person name="Wong G.K."/>
            <person name="Wu C.I."/>
            <person name="Wu G."/>
            <person name="Yamamoto D."/>
            <person name="Yang H.P."/>
            <person name="Yang S.P."/>
            <person name="Yorke J.A."/>
            <person name="Yoshida K."/>
            <person name="Zdobnov E."/>
            <person name="Zhang P."/>
            <person name="Zhang Y."/>
            <person name="Zimin A.V."/>
            <person name="Baldwin J."/>
            <person name="Abdouelleil A."/>
            <person name="Abdulkadir J."/>
            <person name="Abebe A."/>
            <person name="Abera B."/>
            <person name="Abreu J."/>
            <person name="Acer S.C."/>
            <person name="Aftuck L."/>
            <person name="Alexander A."/>
            <person name="An P."/>
            <person name="Anderson E."/>
            <person name="Anderson S."/>
            <person name="Arachi H."/>
            <person name="Azer M."/>
            <person name="Bachantsang P."/>
            <person name="Barry A."/>
            <person name="Bayul T."/>
            <person name="Berlin A."/>
            <person name="Bessette D."/>
            <person name="Bloom T."/>
            <person name="Blye J."/>
            <person name="Boguslavskiy L."/>
            <person name="Bonnet C."/>
            <person name="Boukhgalter B."/>
            <person name="Bourzgui I."/>
            <person name="Brown A."/>
            <person name="Cahill P."/>
            <person name="Channer S."/>
            <person name="Cheshatsang Y."/>
            <person name="Chuda L."/>
            <person name="Citroen M."/>
            <person name="Collymore A."/>
            <person name="Cooke P."/>
            <person name="Costello M."/>
            <person name="D'Aco K."/>
            <person name="Daza R."/>
            <person name="De Haan G."/>
            <person name="DeGray S."/>
            <person name="DeMaso C."/>
            <person name="Dhargay N."/>
            <person name="Dooley K."/>
            <person name="Dooley E."/>
            <person name="Doricent M."/>
            <person name="Dorje P."/>
            <person name="Dorjee K."/>
            <person name="Dupes A."/>
            <person name="Elong R."/>
            <person name="Falk J."/>
            <person name="Farina A."/>
            <person name="Faro S."/>
            <person name="Ferguson D."/>
            <person name="Fisher S."/>
            <person name="Foley C.D."/>
            <person name="Franke A."/>
            <person name="Friedrich D."/>
            <person name="Gadbois L."/>
            <person name="Gearin G."/>
            <person name="Gearin C.R."/>
            <person name="Giannoukos G."/>
            <person name="Goode T."/>
            <person name="Graham J."/>
            <person name="Grandbois E."/>
            <person name="Grewal S."/>
            <person name="Gyaltsen K."/>
            <person name="Hafez N."/>
            <person name="Hagos B."/>
            <person name="Hall J."/>
            <person name="Henson C."/>
            <person name="Hollinger A."/>
            <person name="Honan T."/>
            <person name="Huard M.D."/>
            <person name="Hughes L."/>
            <person name="Hurhula B."/>
            <person name="Husby M.E."/>
            <person name="Kamat A."/>
            <person name="Kanga B."/>
            <person name="Kashin S."/>
            <person name="Khazanovich D."/>
            <person name="Kisner P."/>
            <person name="Lance K."/>
            <person name="Lara M."/>
            <person name="Lee W."/>
            <person name="Lennon N."/>
            <person name="Letendre F."/>
            <person name="LeVine R."/>
            <person name="Lipovsky A."/>
            <person name="Liu X."/>
            <person name="Liu J."/>
            <person name="Liu S."/>
            <person name="Lokyitsang T."/>
            <person name="Lokyitsang Y."/>
            <person name="Lubonja R."/>
            <person name="Lui A."/>
            <person name="MacDonald P."/>
            <person name="Magnisalis V."/>
            <person name="Maru K."/>
            <person name="Matthews C."/>
            <person name="McCusker W."/>
            <person name="McDonough S."/>
            <person name="Mehta T."/>
            <person name="Meldrim J."/>
            <person name="Meneus L."/>
            <person name="Mihai O."/>
            <person name="Mihalev A."/>
            <person name="Mihova T."/>
            <person name="Mittelman R."/>
            <person name="Mlenga V."/>
            <person name="Montmayeur A."/>
            <person name="Mulrain L."/>
            <person name="Navidi A."/>
            <person name="Naylor J."/>
            <person name="Negash T."/>
            <person name="Nguyen T."/>
            <person name="Nguyen N."/>
            <person name="Nicol R."/>
            <person name="Norbu C."/>
            <person name="Norbu N."/>
            <person name="Novod N."/>
            <person name="O'Neill B."/>
            <person name="Osman S."/>
            <person name="Markiewicz E."/>
            <person name="Oyono O.L."/>
            <person name="Patti C."/>
            <person name="Phunkhang P."/>
            <person name="Pierre F."/>
            <person name="Priest M."/>
            <person name="Raghuraman S."/>
            <person name="Rege F."/>
            <person name="Reyes R."/>
            <person name="Rise C."/>
            <person name="Rogov P."/>
            <person name="Ross K."/>
            <person name="Ryan E."/>
            <person name="Settipalli S."/>
            <person name="Shea T."/>
            <person name="Sherpa N."/>
            <person name="Shi L."/>
            <person name="Shih D."/>
            <person name="Sparrow T."/>
            <person name="Spaulding J."/>
            <person name="Stalker J."/>
            <person name="Stange-Thomann N."/>
            <person name="Stavropoulos S."/>
            <person name="Stone C."/>
            <person name="Strader C."/>
            <person name="Tesfaye S."/>
            <person name="Thomson T."/>
            <person name="Thoulutsang Y."/>
            <person name="Thoulutsang D."/>
            <person name="Topham K."/>
            <person name="Topping I."/>
            <person name="Tsamla T."/>
            <person name="Vassiliev H."/>
            <person name="Vo A."/>
            <person name="Wangchuk T."/>
            <person name="Wangdi T."/>
            <person name="Weiand M."/>
            <person name="Wilkinson J."/>
            <person name="Wilson A."/>
            <person name="Yadav S."/>
            <person name="Young G."/>
            <person name="Yu Q."/>
            <person name="Zembek L."/>
            <person name="Zhong D."/>
            <person name="Zimmer A."/>
            <person name="Zwirko Z."/>
            <person name="Jaffe D.B."/>
            <person name="Alvarez P."/>
            <person name="Brockman W."/>
            <person name="Butler J."/>
            <person name="Chin C."/>
            <person name="Gnerre S."/>
            <person name="Grabherr M."/>
            <person name="Kleber M."/>
            <person name="Mauceli E."/>
            <person name="MacCallum I."/>
        </authorList>
    </citation>
    <scope>NUCLEOTIDE SEQUENCE [LARGE SCALE GENOMIC DNA]</scope>
    <source>
        <strain evidence="11">Tucson 14024-0371.13</strain>
    </source>
</reference>
<dbReference type="AlphaFoldDB" id="B3MF48"/>